<dbReference type="PROSITE" id="PS50850">
    <property type="entry name" value="MFS"/>
    <property type="match status" value="1"/>
</dbReference>
<comment type="subcellular location">
    <subcellularLocation>
        <location evidence="1">Cell membrane</location>
        <topology evidence="1">Multi-pass membrane protein</topology>
    </subcellularLocation>
</comment>
<feature type="transmembrane region" description="Helical" evidence="7">
    <location>
        <begin position="113"/>
        <end position="130"/>
    </location>
</feature>
<gene>
    <name evidence="9" type="ORF">JOF36_000018</name>
</gene>
<evidence type="ECO:0000256" key="1">
    <source>
        <dbReference type="ARBA" id="ARBA00004651"/>
    </source>
</evidence>
<feature type="transmembrane region" description="Helical" evidence="7">
    <location>
        <begin position="265"/>
        <end position="296"/>
    </location>
</feature>
<dbReference type="InterPro" id="IPR011701">
    <property type="entry name" value="MFS"/>
</dbReference>
<dbReference type="Proteomes" id="UP001519295">
    <property type="component" value="Unassembled WGS sequence"/>
</dbReference>
<name>A0ABS4VKB1_9PSEU</name>
<feature type="transmembrane region" description="Helical" evidence="7">
    <location>
        <begin position="84"/>
        <end position="107"/>
    </location>
</feature>
<keyword evidence="4 7" id="KW-1133">Transmembrane helix</keyword>
<keyword evidence="3 7" id="KW-0812">Transmembrane</keyword>
<evidence type="ECO:0000256" key="5">
    <source>
        <dbReference type="ARBA" id="ARBA00023136"/>
    </source>
</evidence>
<feature type="transmembrane region" description="Helical" evidence="7">
    <location>
        <begin position="364"/>
        <end position="381"/>
    </location>
</feature>
<keyword evidence="5 7" id="KW-0472">Membrane</keyword>
<dbReference type="PRINTS" id="PR01036">
    <property type="entry name" value="TCRTETB"/>
</dbReference>
<feature type="transmembrane region" description="Helical" evidence="7">
    <location>
        <begin position="142"/>
        <end position="160"/>
    </location>
</feature>
<feature type="transmembrane region" description="Helical" evidence="7">
    <location>
        <begin position="172"/>
        <end position="192"/>
    </location>
</feature>
<dbReference type="Pfam" id="PF07690">
    <property type="entry name" value="MFS_1"/>
    <property type="match status" value="1"/>
</dbReference>
<keyword evidence="2" id="KW-0813">Transport</keyword>
<dbReference type="EMBL" id="JAGINU010000001">
    <property type="protein sequence ID" value="MBP2364322.1"/>
    <property type="molecule type" value="Genomic_DNA"/>
</dbReference>
<dbReference type="InterPro" id="IPR036259">
    <property type="entry name" value="MFS_trans_sf"/>
</dbReference>
<sequence>MTGSSSLTEAGVRPGRGVLIAACVSTFVVNANTSAVSILLPSIATDLGASIDLLQWAVTGYLLVGAAVIVTSGALGDLLGRRRVFLAGLWVFVVSCMLIAIAGSGWMVVLGRVVQGAAGATILACGLSLLSVASSGSGQMRAVALWGAAAAAGAAAGPLVGGVLDATTGWEGLFWIDAAIAVACVPLTLWTVRESFDATRPRTIDLAGTVLIACLLVPFVFAMTEGSTWGWVSVPTLSCLALSAAATVGFVLVEQRVAAPLVDLGLLRNALLVGSTLVILIGSGAIAALGLLLSLYFQDPAGLGMSSLAAGLATLPVAAVVVLVAPAITPLAHRFGTRPVIMVGFVLLTAGFVVLVAVRASWGYGAFVLPLLAIAAGLGLSNGPASSISTACVSPEQVGAASGISNMARYVGGAVMTAVAAGIYANVTAARVASGSSPDTALSAGFAGACLALAVFSAAGIGLALFAARRPGRPGIADYAAAAASTAHTVPVRPTSLTPEEGGPVPGPR</sequence>
<dbReference type="PANTHER" id="PTHR42718">
    <property type="entry name" value="MAJOR FACILITATOR SUPERFAMILY MULTIDRUG TRANSPORTER MFSC"/>
    <property type="match status" value="1"/>
</dbReference>
<feature type="transmembrane region" description="Helical" evidence="7">
    <location>
        <begin position="53"/>
        <end position="72"/>
    </location>
</feature>
<reference evidence="9 10" key="1">
    <citation type="submission" date="2021-03" db="EMBL/GenBank/DDBJ databases">
        <title>Sequencing the genomes of 1000 actinobacteria strains.</title>
        <authorList>
            <person name="Klenk H.-P."/>
        </authorList>
    </citation>
    <scope>NUCLEOTIDE SEQUENCE [LARGE SCALE GENOMIC DNA]</scope>
    <source>
        <strain evidence="9 10">DSM 45256</strain>
    </source>
</reference>
<dbReference type="SUPFAM" id="SSF103473">
    <property type="entry name" value="MFS general substrate transporter"/>
    <property type="match status" value="1"/>
</dbReference>
<feature type="transmembrane region" description="Helical" evidence="7">
    <location>
        <begin position="308"/>
        <end position="328"/>
    </location>
</feature>
<feature type="domain" description="Major facilitator superfamily (MFS) profile" evidence="8">
    <location>
        <begin position="18"/>
        <end position="472"/>
    </location>
</feature>
<evidence type="ECO:0000256" key="2">
    <source>
        <dbReference type="ARBA" id="ARBA00022448"/>
    </source>
</evidence>
<evidence type="ECO:0000256" key="3">
    <source>
        <dbReference type="ARBA" id="ARBA00022692"/>
    </source>
</evidence>
<accession>A0ABS4VKB1</accession>
<evidence type="ECO:0000256" key="4">
    <source>
        <dbReference type="ARBA" id="ARBA00022989"/>
    </source>
</evidence>
<evidence type="ECO:0000259" key="8">
    <source>
        <dbReference type="PROSITE" id="PS50850"/>
    </source>
</evidence>
<evidence type="ECO:0000313" key="9">
    <source>
        <dbReference type="EMBL" id="MBP2364322.1"/>
    </source>
</evidence>
<feature type="transmembrane region" description="Helical" evidence="7">
    <location>
        <begin position="410"/>
        <end position="429"/>
    </location>
</feature>
<keyword evidence="10" id="KW-1185">Reference proteome</keyword>
<feature type="transmembrane region" description="Helical" evidence="7">
    <location>
        <begin position="229"/>
        <end position="253"/>
    </location>
</feature>
<dbReference type="PANTHER" id="PTHR42718:SF9">
    <property type="entry name" value="MAJOR FACILITATOR SUPERFAMILY MULTIDRUG TRANSPORTER MFSC"/>
    <property type="match status" value="1"/>
</dbReference>
<feature type="transmembrane region" description="Helical" evidence="7">
    <location>
        <begin position="18"/>
        <end position="41"/>
    </location>
</feature>
<dbReference type="RefSeq" id="WP_210024394.1">
    <property type="nucleotide sequence ID" value="NZ_JAGINU010000001.1"/>
</dbReference>
<feature type="transmembrane region" description="Helical" evidence="7">
    <location>
        <begin position="204"/>
        <end position="223"/>
    </location>
</feature>
<feature type="region of interest" description="Disordered" evidence="6">
    <location>
        <begin position="490"/>
        <end position="509"/>
    </location>
</feature>
<evidence type="ECO:0000256" key="7">
    <source>
        <dbReference type="SAM" id="Phobius"/>
    </source>
</evidence>
<dbReference type="InterPro" id="IPR020846">
    <property type="entry name" value="MFS_dom"/>
</dbReference>
<evidence type="ECO:0000313" key="10">
    <source>
        <dbReference type="Proteomes" id="UP001519295"/>
    </source>
</evidence>
<protein>
    <submittedName>
        <fullName evidence="9">EmrB/QacA subfamily drug resistance transporter</fullName>
    </submittedName>
</protein>
<dbReference type="Gene3D" id="1.20.1720.10">
    <property type="entry name" value="Multidrug resistance protein D"/>
    <property type="match status" value="1"/>
</dbReference>
<dbReference type="Gene3D" id="1.20.1250.20">
    <property type="entry name" value="MFS general substrate transporter like domains"/>
    <property type="match status" value="1"/>
</dbReference>
<evidence type="ECO:0000256" key="6">
    <source>
        <dbReference type="SAM" id="MobiDB-lite"/>
    </source>
</evidence>
<comment type="caution">
    <text evidence="9">The sequence shown here is derived from an EMBL/GenBank/DDBJ whole genome shotgun (WGS) entry which is preliminary data.</text>
</comment>
<feature type="transmembrane region" description="Helical" evidence="7">
    <location>
        <begin position="441"/>
        <end position="466"/>
    </location>
</feature>
<proteinExistence type="predicted"/>
<feature type="transmembrane region" description="Helical" evidence="7">
    <location>
        <begin position="340"/>
        <end position="358"/>
    </location>
</feature>
<organism evidence="9 10">
    <name type="scientific">Pseudonocardia parietis</name>
    <dbReference type="NCBI Taxonomy" id="570936"/>
    <lineage>
        <taxon>Bacteria</taxon>
        <taxon>Bacillati</taxon>
        <taxon>Actinomycetota</taxon>
        <taxon>Actinomycetes</taxon>
        <taxon>Pseudonocardiales</taxon>
        <taxon>Pseudonocardiaceae</taxon>
        <taxon>Pseudonocardia</taxon>
    </lineage>
</organism>